<keyword evidence="1" id="KW-0472">Membrane</keyword>
<dbReference type="EMBL" id="CAJZBQ010000051">
    <property type="protein sequence ID" value="CAG9330512.1"/>
    <property type="molecule type" value="Genomic_DNA"/>
</dbReference>
<gene>
    <name evidence="2" type="ORF">BSTOLATCC_MIC51270</name>
</gene>
<evidence type="ECO:0000313" key="3">
    <source>
        <dbReference type="Proteomes" id="UP001162131"/>
    </source>
</evidence>
<name>A0AAU9JRU9_9CILI</name>
<accession>A0AAU9JRU9</accession>
<dbReference type="Proteomes" id="UP001162131">
    <property type="component" value="Unassembled WGS sequence"/>
</dbReference>
<evidence type="ECO:0000256" key="1">
    <source>
        <dbReference type="SAM" id="Phobius"/>
    </source>
</evidence>
<feature type="transmembrane region" description="Helical" evidence="1">
    <location>
        <begin position="40"/>
        <end position="58"/>
    </location>
</feature>
<keyword evidence="3" id="KW-1185">Reference proteome</keyword>
<dbReference type="AlphaFoldDB" id="A0AAU9JRU9"/>
<comment type="caution">
    <text evidence="2">The sequence shown here is derived from an EMBL/GenBank/DDBJ whole genome shotgun (WGS) entry which is preliminary data.</text>
</comment>
<keyword evidence="1" id="KW-0812">Transmembrane</keyword>
<sequence>MLFFHGKTSKKFYDVVFSCTFLKNFFFPMLFFHANLKKKFFTVTFIGAKFTVIYNIVVNSCQPKFYKWKY</sequence>
<protein>
    <submittedName>
        <fullName evidence="2">Uncharacterized protein</fullName>
    </submittedName>
</protein>
<reference evidence="2" key="1">
    <citation type="submission" date="2021-09" db="EMBL/GenBank/DDBJ databases">
        <authorList>
            <consortium name="AG Swart"/>
            <person name="Singh M."/>
            <person name="Singh A."/>
            <person name="Seah K."/>
            <person name="Emmerich C."/>
        </authorList>
    </citation>
    <scope>NUCLEOTIDE SEQUENCE</scope>
    <source>
        <strain evidence="2">ATCC30299</strain>
    </source>
</reference>
<feature type="transmembrane region" description="Helical" evidence="1">
    <location>
        <begin position="12"/>
        <end position="34"/>
    </location>
</feature>
<organism evidence="2 3">
    <name type="scientific">Blepharisma stoltei</name>
    <dbReference type="NCBI Taxonomy" id="1481888"/>
    <lineage>
        <taxon>Eukaryota</taxon>
        <taxon>Sar</taxon>
        <taxon>Alveolata</taxon>
        <taxon>Ciliophora</taxon>
        <taxon>Postciliodesmatophora</taxon>
        <taxon>Heterotrichea</taxon>
        <taxon>Heterotrichida</taxon>
        <taxon>Blepharismidae</taxon>
        <taxon>Blepharisma</taxon>
    </lineage>
</organism>
<evidence type="ECO:0000313" key="2">
    <source>
        <dbReference type="EMBL" id="CAG9330512.1"/>
    </source>
</evidence>
<keyword evidence="1" id="KW-1133">Transmembrane helix</keyword>
<proteinExistence type="predicted"/>